<dbReference type="PRINTS" id="PR00260">
    <property type="entry name" value="CHEMTRNSDUCR"/>
</dbReference>
<dbReference type="GO" id="GO:0016020">
    <property type="term" value="C:membrane"/>
    <property type="evidence" value="ECO:0007669"/>
    <property type="project" value="UniProtKB-SubCell"/>
</dbReference>
<dbReference type="PROSITE" id="PS50885">
    <property type="entry name" value="HAMP"/>
    <property type="match status" value="1"/>
</dbReference>
<dbReference type="PROSITE" id="PS50113">
    <property type="entry name" value="PAC"/>
    <property type="match status" value="1"/>
</dbReference>
<dbReference type="AlphaFoldDB" id="A0A0D6PLS4"/>
<dbReference type="FunFam" id="1.10.287.950:FF:000001">
    <property type="entry name" value="Methyl-accepting chemotaxis sensory transducer"/>
    <property type="match status" value="1"/>
</dbReference>
<dbReference type="InterPro" id="IPR003660">
    <property type="entry name" value="HAMP_dom"/>
</dbReference>
<evidence type="ECO:0000256" key="3">
    <source>
        <dbReference type="ARBA" id="ARBA00029447"/>
    </source>
</evidence>
<dbReference type="PROSITE" id="PS50112">
    <property type="entry name" value="PAS"/>
    <property type="match status" value="1"/>
</dbReference>
<dbReference type="Pfam" id="PF00015">
    <property type="entry name" value="MCPsignal"/>
    <property type="match status" value="1"/>
</dbReference>
<evidence type="ECO:0000256" key="2">
    <source>
        <dbReference type="ARBA" id="ARBA00022500"/>
    </source>
</evidence>
<accession>A0A0D6PLS4</accession>
<dbReference type="Gene3D" id="1.10.287.950">
    <property type="entry name" value="Methyl-accepting chemotaxis protein"/>
    <property type="match status" value="1"/>
</dbReference>
<evidence type="ECO:0000259" key="8">
    <source>
        <dbReference type="PROSITE" id="PS50113"/>
    </source>
</evidence>
<dbReference type="GO" id="GO:0007165">
    <property type="term" value="P:signal transduction"/>
    <property type="evidence" value="ECO:0007669"/>
    <property type="project" value="UniProtKB-KW"/>
</dbReference>
<dbReference type="EMBL" id="BANC01000112">
    <property type="protein sequence ID" value="GAN81719.1"/>
    <property type="molecule type" value="Genomic_DNA"/>
</dbReference>
<dbReference type="Pfam" id="PF00989">
    <property type="entry name" value="PAS"/>
    <property type="match status" value="1"/>
</dbReference>
<dbReference type="InterPro" id="IPR013767">
    <property type="entry name" value="PAS_fold"/>
</dbReference>
<comment type="subcellular location">
    <subcellularLocation>
        <location evidence="1">Membrane</location>
    </subcellularLocation>
</comment>
<dbReference type="SMART" id="SM00091">
    <property type="entry name" value="PAS"/>
    <property type="match status" value="1"/>
</dbReference>
<dbReference type="GO" id="GO:0004888">
    <property type="term" value="F:transmembrane signaling receptor activity"/>
    <property type="evidence" value="ECO:0007669"/>
    <property type="project" value="InterPro"/>
</dbReference>
<dbReference type="InterPro" id="IPR000014">
    <property type="entry name" value="PAS"/>
</dbReference>
<protein>
    <submittedName>
        <fullName evidence="10">Methyl-accepting chemotaxis protein</fullName>
    </submittedName>
</protein>
<gene>
    <name evidence="10" type="ORF">Aam_114_006</name>
</gene>
<comment type="similarity">
    <text evidence="3">Belongs to the methyl-accepting chemotaxis (MCP) protein family.</text>
</comment>
<sequence>MSFWSKRGLDAGTRELPFEVILHHMVVPMFVLNAKGEVVFWNEACAELTGLPAHEVMGTSNHWRGFYQQARPCLADLVLQGAQERAGALYAAHSDQAAKDGRMLAQNWCDLPCGKRRYLRIDAGPLRGPDGETNFVVETLQDLTAIKEAEAQIIAEREAVARQQHSVMESLGHGLEALARGDLQNQLTTAFPGEYDRLRKNFNAALEQLAETMQAVRGNSGGVRASARQMAQSADDLARGTTQTENALCRTAEAMELITSSARNAANGTSEASRVVTSARKEAEQSGGVVREAVNAMGEIEASSRQIGNIIGVIDEIAFQTNLLALNAGVEAARAGDAGRGFAVVATEVRALAQRSADAAKEIKALVSTSGAQVEAGVRLVGEAGAALTRIVTHVEQLNGMINAVADAARQQGIGLTDMDKALAQMNEVRGKNARLVEQANAASHALNEDAETLEGLLLKFRLAGGTVSRPTRETALVI</sequence>
<reference evidence="10 11" key="1">
    <citation type="submission" date="2012-11" db="EMBL/GenBank/DDBJ databases">
        <title>Whole genome sequence of Acidocella aminolytica 101 = DSM 11237.</title>
        <authorList>
            <person name="Azuma Y."/>
            <person name="Higashiura N."/>
            <person name="Hirakawa H."/>
            <person name="Matsushita K."/>
        </authorList>
    </citation>
    <scope>NUCLEOTIDE SEQUENCE [LARGE SCALE GENOMIC DNA]</scope>
    <source>
        <strain evidence="11">101 / DSM 11237</strain>
    </source>
</reference>
<dbReference type="GO" id="GO:0006935">
    <property type="term" value="P:chemotaxis"/>
    <property type="evidence" value="ECO:0007669"/>
    <property type="project" value="UniProtKB-KW"/>
</dbReference>
<dbReference type="InterPro" id="IPR051310">
    <property type="entry name" value="MCP_chemotaxis"/>
</dbReference>
<dbReference type="GO" id="GO:0006355">
    <property type="term" value="P:regulation of DNA-templated transcription"/>
    <property type="evidence" value="ECO:0007669"/>
    <property type="project" value="InterPro"/>
</dbReference>
<dbReference type="STRING" id="1120923.SAMN02746095_03271"/>
<dbReference type="Gene3D" id="3.30.450.20">
    <property type="entry name" value="PAS domain"/>
    <property type="match status" value="1"/>
</dbReference>
<comment type="caution">
    <text evidence="10">The sequence shown here is derived from an EMBL/GenBank/DDBJ whole genome shotgun (WGS) entry which is preliminary data.</text>
</comment>
<dbReference type="InterPro" id="IPR004089">
    <property type="entry name" value="MCPsignal_dom"/>
</dbReference>
<evidence type="ECO:0000259" key="9">
    <source>
        <dbReference type="PROSITE" id="PS50885"/>
    </source>
</evidence>
<feature type="coiled-coil region" evidence="5">
    <location>
        <begin position="419"/>
        <end position="457"/>
    </location>
</feature>
<dbReference type="SMART" id="SM00283">
    <property type="entry name" value="MA"/>
    <property type="match status" value="1"/>
</dbReference>
<dbReference type="PROSITE" id="PS50111">
    <property type="entry name" value="CHEMOTAXIS_TRANSDUC_2"/>
    <property type="match status" value="1"/>
</dbReference>
<organism evidence="10 11">
    <name type="scientific">Acidocella aminolytica 101 = DSM 11237</name>
    <dbReference type="NCBI Taxonomy" id="1120923"/>
    <lineage>
        <taxon>Bacteria</taxon>
        <taxon>Pseudomonadati</taxon>
        <taxon>Pseudomonadota</taxon>
        <taxon>Alphaproteobacteria</taxon>
        <taxon>Acetobacterales</taxon>
        <taxon>Acidocellaceae</taxon>
        <taxon>Acidocella</taxon>
    </lineage>
</organism>
<evidence type="ECO:0000259" key="7">
    <source>
        <dbReference type="PROSITE" id="PS50112"/>
    </source>
</evidence>
<dbReference type="CDD" id="cd11386">
    <property type="entry name" value="MCP_signal"/>
    <property type="match status" value="1"/>
</dbReference>
<dbReference type="Proteomes" id="UP000032668">
    <property type="component" value="Unassembled WGS sequence"/>
</dbReference>
<evidence type="ECO:0000256" key="1">
    <source>
        <dbReference type="ARBA" id="ARBA00004370"/>
    </source>
</evidence>
<evidence type="ECO:0000256" key="5">
    <source>
        <dbReference type="SAM" id="Coils"/>
    </source>
</evidence>
<feature type="domain" description="HAMP" evidence="9">
    <location>
        <begin position="162"/>
        <end position="214"/>
    </location>
</feature>
<dbReference type="CDD" id="cd00130">
    <property type="entry name" value="PAS"/>
    <property type="match status" value="1"/>
</dbReference>
<dbReference type="PANTHER" id="PTHR43531:SF11">
    <property type="entry name" value="METHYL-ACCEPTING CHEMOTAXIS PROTEIN 3"/>
    <property type="match status" value="1"/>
</dbReference>
<evidence type="ECO:0000313" key="11">
    <source>
        <dbReference type="Proteomes" id="UP000032668"/>
    </source>
</evidence>
<keyword evidence="4" id="KW-0807">Transducer</keyword>
<feature type="domain" description="Methyl-accepting transducer" evidence="6">
    <location>
        <begin position="219"/>
        <end position="448"/>
    </location>
</feature>
<dbReference type="InterPro" id="IPR035965">
    <property type="entry name" value="PAS-like_dom_sf"/>
</dbReference>
<dbReference type="InterPro" id="IPR000700">
    <property type="entry name" value="PAS-assoc_C"/>
</dbReference>
<feature type="domain" description="PAC" evidence="8">
    <location>
        <begin position="97"/>
        <end position="155"/>
    </location>
</feature>
<feature type="domain" description="PAS" evidence="7">
    <location>
        <begin position="14"/>
        <end position="60"/>
    </location>
</feature>
<evidence type="ECO:0000259" key="6">
    <source>
        <dbReference type="PROSITE" id="PS50111"/>
    </source>
</evidence>
<proteinExistence type="inferred from homology"/>
<dbReference type="OrthoDB" id="266313at2"/>
<dbReference type="SUPFAM" id="SSF58104">
    <property type="entry name" value="Methyl-accepting chemotaxis protein (MCP) signaling domain"/>
    <property type="match status" value="1"/>
</dbReference>
<evidence type="ECO:0000256" key="4">
    <source>
        <dbReference type="PROSITE-ProRule" id="PRU00284"/>
    </source>
</evidence>
<dbReference type="SUPFAM" id="SSF55785">
    <property type="entry name" value="PYP-like sensor domain (PAS domain)"/>
    <property type="match status" value="1"/>
</dbReference>
<dbReference type="RefSeq" id="WP_052948433.1">
    <property type="nucleotide sequence ID" value="NZ_BANC01000112.1"/>
</dbReference>
<name>A0A0D6PLS4_9PROT</name>
<keyword evidence="5" id="KW-0175">Coiled coil</keyword>
<keyword evidence="2" id="KW-0145">Chemotaxis</keyword>
<evidence type="ECO:0000313" key="10">
    <source>
        <dbReference type="EMBL" id="GAN81719.1"/>
    </source>
</evidence>
<dbReference type="PANTHER" id="PTHR43531">
    <property type="entry name" value="PROTEIN ICFG"/>
    <property type="match status" value="1"/>
</dbReference>
<keyword evidence="11" id="KW-1185">Reference proteome</keyword>
<dbReference type="InterPro" id="IPR004090">
    <property type="entry name" value="Chemotax_Me-accpt_rcpt"/>
</dbReference>